<reference evidence="1" key="1">
    <citation type="submission" date="2018-06" db="EMBL/GenBank/DDBJ databases">
        <authorList>
            <person name="Zhirakovskaya E."/>
        </authorList>
    </citation>
    <scope>NUCLEOTIDE SEQUENCE</scope>
</reference>
<organism evidence="1">
    <name type="scientific">hydrothermal vent metagenome</name>
    <dbReference type="NCBI Taxonomy" id="652676"/>
    <lineage>
        <taxon>unclassified sequences</taxon>
        <taxon>metagenomes</taxon>
        <taxon>ecological metagenomes</taxon>
    </lineage>
</organism>
<dbReference type="SUPFAM" id="SSF48452">
    <property type="entry name" value="TPR-like"/>
    <property type="match status" value="1"/>
</dbReference>
<protein>
    <submittedName>
        <fullName evidence="1">Uncharacterized protein</fullName>
    </submittedName>
</protein>
<dbReference type="Gene3D" id="1.25.40.10">
    <property type="entry name" value="Tetratricopeptide repeat domain"/>
    <property type="match status" value="1"/>
</dbReference>
<name>A0A3B0W3I8_9ZZZZ</name>
<dbReference type="EMBL" id="UOFD01000013">
    <property type="protein sequence ID" value="VAW50428.1"/>
    <property type="molecule type" value="Genomic_DNA"/>
</dbReference>
<evidence type="ECO:0000313" key="1">
    <source>
        <dbReference type="EMBL" id="VAW50428.1"/>
    </source>
</evidence>
<dbReference type="InterPro" id="IPR011990">
    <property type="entry name" value="TPR-like_helical_dom_sf"/>
</dbReference>
<accession>A0A3B0W3I8</accession>
<sequence>MKNYTIFIYSLLIVCSGIGAVEKPLPDIKLDQVNKMIQVGRPLMAVKLIGDALQRYKENNNSLGIANAHYAYGNLYKNAAIRPYITIYDPTFEKSIWHFIKAKKWYKKEKNEMGVVKSLTGIGVAYAKKGDFEAACKNISESLQIYKTGKAQGIITNKQEILVPGHSNFGSVIIQLKERANCTD</sequence>
<dbReference type="AlphaFoldDB" id="A0A3B0W3I8"/>
<proteinExistence type="predicted"/>
<gene>
    <name evidence="1" type="ORF">MNBD_GAMMA06-1722</name>
</gene>